<dbReference type="Proteomes" id="UP000003793">
    <property type="component" value="Unassembled WGS sequence"/>
</dbReference>
<proteinExistence type="predicted"/>
<gene>
    <name evidence="1" type="ORF">COPCOM_00821</name>
</gene>
<evidence type="ECO:0000313" key="2">
    <source>
        <dbReference type="Proteomes" id="UP000003793"/>
    </source>
</evidence>
<reference evidence="1 2" key="1">
    <citation type="submission" date="2009-02" db="EMBL/GenBank/DDBJ databases">
        <authorList>
            <person name="Fulton L."/>
            <person name="Clifton S."/>
            <person name="Fulton B."/>
            <person name="Xu J."/>
            <person name="Minx P."/>
            <person name="Pepin K.H."/>
            <person name="Johnson M."/>
            <person name="Bhonagiri V."/>
            <person name="Nash W.E."/>
            <person name="Mardis E.R."/>
            <person name="Wilson R.K."/>
        </authorList>
    </citation>
    <scope>NUCLEOTIDE SEQUENCE [LARGE SCALE GENOMIC DNA]</scope>
    <source>
        <strain evidence="1 2">ATCC 27758</strain>
    </source>
</reference>
<evidence type="ECO:0000313" key="1">
    <source>
        <dbReference type="EMBL" id="EEG90970.1"/>
    </source>
</evidence>
<organism evidence="1 2">
    <name type="scientific">Coprococcus comes ATCC 27758</name>
    <dbReference type="NCBI Taxonomy" id="470146"/>
    <lineage>
        <taxon>Bacteria</taxon>
        <taxon>Bacillati</taxon>
        <taxon>Bacillota</taxon>
        <taxon>Clostridia</taxon>
        <taxon>Lachnospirales</taxon>
        <taxon>Lachnospiraceae</taxon>
        <taxon>Coprococcus</taxon>
    </lineage>
</organism>
<comment type="caution">
    <text evidence="1">The sequence shown here is derived from an EMBL/GenBank/DDBJ whole genome shotgun (WGS) entry which is preliminary data.</text>
</comment>
<protein>
    <recommendedName>
        <fullName evidence="3">Sensor histidine kinase NatK C-terminal domain-containing protein</fullName>
    </recommendedName>
</protein>
<evidence type="ECO:0008006" key="3">
    <source>
        <dbReference type="Google" id="ProtNLM"/>
    </source>
</evidence>
<sequence>MAGTDTGDEAKGFGVSNVNQRIKYYYGEEYGVFFESKENEGTNATIIIAAKNIQLLS</sequence>
<accession>C0B6Q0</accession>
<reference evidence="1 2" key="2">
    <citation type="submission" date="2009-03" db="EMBL/GenBank/DDBJ databases">
        <title>Draft genome sequence of Coprococcus comes (ATCC 27758).</title>
        <authorList>
            <person name="Sudarsanam P."/>
            <person name="Ley R."/>
            <person name="Guruge J."/>
            <person name="Turnbaugh P.J."/>
            <person name="Mahowald M."/>
            <person name="Liep D."/>
            <person name="Gordon J."/>
        </authorList>
    </citation>
    <scope>NUCLEOTIDE SEQUENCE [LARGE SCALE GENOMIC DNA]</scope>
    <source>
        <strain evidence="1 2">ATCC 27758</strain>
    </source>
</reference>
<dbReference type="AlphaFoldDB" id="C0B6Q0"/>
<dbReference type="HOGENOM" id="CLU_2988885_0_0_9"/>
<name>C0B6Q0_9FIRM</name>
<dbReference type="EMBL" id="ABVR01000036">
    <property type="protein sequence ID" value="EEG90970.1"/>
    <property type="molecule type" value="Genomic_DNA"/>
</dbReference>